<dbReference type="EMBL" id="BAABBB010000015">
    <property type="protein sequence ID" value="GAA3539268.1"/>
    <property type="molecule type" value="Genomic_DNA"/>
</dbReference>
<dbReference type="Gene3D" id="2.40.50.140">
    <property type="entry name" value="Nucleic acid-binding proteins"/>
    <property type="match status" value="1"/>
</dbReference>
<feature type="coiled-coil region" evidence="1">
    <location>
        <begin position="536"/>
        <end position="567"/>
    </location>
</feature>
<dbReference type="InterPro" id="IPR003029">
    <property type="entry name" value="S1_domain"/>
</dbReference>
<comment type="caution">
    <text evidence="4">The sequence shown here is derived from an EMBL/GenBank/DDBJ whole genome shotgun (WGS) entry which is preliminary data.</text>
</comment>
<evidence type="ECO:0000259" key="3">
    <source>
        <dbReference type="PROSITE" id="PS50126"/>
    </source>
</evidence>
<sequence>MGRASQAIGGSSAGGRRSVGGNSSGAAYFGLAASGRGPSTYFSTLLGASDGLDALLQPALGMVPESRLATSGSAPTSLLSQVLGVPDDLDSLVQAAMDGTNVGPGEDPVESVLYTIRSDDSHSAEPQIVVEAEVVRDSAFEGLPSVQVRFVGNAEGVNALAGERPRLPGSGPTLGYRPAWTPVLVRTPADLAEQMRVRWREAVAELQQGVDPRMETFLAGVAGMESALAVLRSSQSSASKFVLLQGLMDPDGVLQFEGLGLDAGTFAEQIRKASEGDEDALIWLADVQREEVLTSLAEVTGIDLAAEADFRLSRWHQQAMALIEGVTMSADDADFEFSMIRSLLTMRADTQARREELRAKIAENQASSSHEAVESAFSSILNRLDSDDSSDSSGGYGILEDWFFEETRNYLEIRFRQSLPGQFATALVSRSADSDGHAALVAEVRRMAREASVNPIDYAEQVEPAAGRGLLSGLYGRSSGSDRGADRTKRIVQAVRYVVAEVDAVRDDDLGTLVVAQEVLAYAKWKRDELRAAKQMQEADRRKAAAVERAKEAQRRSDAALQRKEEERTIRDAAGGVERVVQQYAEALSRTPRSIAIQDPLPESSQSAASARVERATAREAAAVDWLAAAKEREAWAVEEAAVAATPAVSARLDAEREAAVSEQTDATAEVHAARDEQRDAEAVLTLIAEARSKFEDLIGPVRDENRGRAEVEFQRQQQERARQEEERRHRAEEFRNKQAAERERQDAANRRQEELNQRQQERAAVAKDALARELEHLLGLPSTASVWRRKSLAATREALEETISRLQAEIVGPLVPPRTRSKVWPNMLGKSERYLGTVKKLTDYGAFVSLPAGTDGLLRAPGASLSVTVGQRVIVEITDLPYGKPIVLKLVSG</sequence>
<protein>
    <recommendedName>
        <fullName evidence="3">S1 motif domain-containing protein</fullName>
    </recommendedName>
</protein>
<accession>A0ABP6VUY5</accession>
<evidence type="ECO:0000256" key="2">
    <source>
        <dbReference type="SAM" id="MobiDB-lite"/>
    </source>
</evidence>
<reference evidence="5" key="1">
    <citation type="journal article" date="2019" name="Int. J. Syst. Evol. Microbiol.">
        <title>The Global Catalogue of Microorganisms (GCM) 10K type strain sequencing project: providing services to taxonomists for standard genome sequencing and annotation.</title>
        <authorList>
            <consortium name="The Broad Institute Genomics Platform"/>
            <consortium name="The Broad Institute Genome Sequencing Center for Infectious Disease"/>
            <person name="Wu L."/>
            <person name="Ma J."/>
        </authorList>
    </citation>
    <scope>NUCLEOTIDE SEQUENCE [LARGE SCALE GENOMIC DNA]</scope>
    <source>
        <strain evidence="5">JCM 17460</strain>
    </source>
</reference>
<evidence type="ECO:0000313" key="4">
    <source>
        <dbReference type="EMBL" id="GAA3539268.1"/>
    </source>
</evidence>
<organism evidence="4 5">
    <name type="scientific">Nocardioides daeguensis</name>
    <dbReference type="NCBI Taxonomy" id="908359"/>
    <lineage>
        <taxon>Bacteria</taxon>
        <taxon>Bacillati</taxon>
        <taxon>Actinomycetota</taxon>
        <taxon>Actinomycetes</taxon>
        <taxon>Propionibacteriales</taxon>
        <taxon>Nocardioidaceae</taxon>
        <taxon>Nocardioides</taxon>
    </lineage>
</organism>
<name>A0ABP6VUY5_9ACTN</name>
<evidence type="ECO:0000313" key="5">
    <source>
        <dbReference type="Proteomes" id="UP001500301"/>
    </source>
</evidence>
<feature type="region of interest" description="Disordered" evidence="2">
    <location>
        <begin position="709"/>
        <end position="763"/>
    </location>
</feature>
<feature type="domain" description="S1 motif" evidence="3">
    <location>
        <begin position="832"/>
        <end position="892"/>
    </location>
</feature>
<keyword evidence="1" id="KW-0175">Coiled coil</keyword>
<feature type="coiled-coil region" evidence="1">
    <location>
        <begin position="340"/>
        <end position="367"/>
    </location>
</feature>
<gene>
    <name evidence="4" type="ORF">GCM10022263_28470</name>
</gene>
<dbReference type="SUPFAM" id="SSF50249">
    <property type="entry name" value="Nucleic acid-binding proteins"/>
    <property type="match status" value="1"/>
</dbReference>
<dbReference type="InterPro" id="IPR012340">
    <property type="entry name" value="NA-bd_OB-fold"/>
</dbReference>
<dbReference type="SMART" id="SM00316">
    <property type="entry name" value="S1"/>
    <property type="match status" value="1"/>
</dbReference>
<feature type="region of interest" description="Disordered" evidence="2">
    <location>
        <begin position="1"/>
        <end position="20"/>
    </location>
</feature>
<dbReference type="Proteomes" id="UP001500301">
    <property type="component" value="Unassembled WGS sequence"/>
</dbReference>
<proteinExistence type="predicted"/>
<keyword evidence="5" id="KW-1185">Reference proteome</keyword>
<dbReference type="PROSITE" id="PS50126">
    <property type="entry name" value="S1"/>
    <property type="match status" value="1"/>
</dbReference>
<evidence type="ECO:0000256" key="1">
    <source>
        <dbReference type="SAM" id="Coils"/>
    </source>
</evidence>